<dbReference type="InterPro" id="IPR029058">
    <property type="entry name" value="AB_hydrolase_fold"/>
</dbReference>
<evidence type="ECO:0000313" key="2">
    <source>
        <dbReference type="EMBL" id="SDB01709.1"/>
    </source>
</evidence>
<keyword evidence="2" id="KW-0378">Hydrolase</keyword>
<dbReference type="InterPro" id="IPR022742">
    <property type="entry name" value="Hydrolase_4"/>
</dbReference>
<sequence length="312" mass="35458">MKEEFTFLSKDGITKIHGVYWIPNGEIKAVLQIVHGMDEYIERYEEFALFLNEHGYLVAGHDHLGHGQSIRSEEDLGFFARENGNECLLSDIHTLRKKTAAAYPKTPYFVMGHSMGSFLIRQYIQDYSQGLAGCIIMGTGMPTDGSLKFGKMLCKIIAGIHNWHYRSRFLNNLIMGSYNKKFGQTRMSADWLTKNNAVVDKYLQDPLCTFVFTLNGYYNMFLSIEAAKNQANIAKTPSTFPLFLVSGGDDPVGQFGSGVNELYELFKKIGMSDCTMRLYLGDRHEILNETDKDTVFCDLLRWLEGKRSEPLV</sequence>
<proteinExistence type="predicted"/>
<dbReference type="EMBL" id="FMXR01000004">
    <property type="protein sequence ID" value="SDB01709.1"/>
    <property type="molecule type" value="Genomic_DNA"/>
</dbReference>
<dbReference type="Pfam" id="PF12146">
    <property type="entry name" value="Hydrolase_4"/>
    <property type="match status" value="1"/>
</dbReference>
<feature type="domain" description="Serine aminopeptidase S33" evidence="1">
    <location>
        <begin position="26"/>
        <end position="291"/>
    </location>
</feature>
<dbReference type="Proteomes" id="UP000199228">
    <property type="component" value="Unassembled WGS sequence"/>
</dbReference>
<dbReference type="AlphaFoldDB" id="A0A1G5ZZS5"/>
<dbReference type="Gene3D" id="3.40.50.1820">
    <property type="entry name" value="alpha/beta hydrolase"/>
    <property type="match status" value="1"/>
</dbReference>
<gene>
    <name evidence="2" type="ORF">SAMN02910417_00049</name>
</gene>
<keyword evidence="3" id="KW-1185">Reference proteome</keyword>
<dbReference type="OrthoDB" id="9806902at2"/>
<dbReference type="STRING" id="1732.SAMN02910417_00049"/>
<dbReference type="InterPro" id="IPR051044">
    <property type="entry name" value="MAG_DAG_Lipase"/>
</dbReference>
<evidence type="ECO:0000313" key="3">
    <source>
        <dbReference type="Proteomes" id="UP000199228"/>
    </source>
</evidence>
<reference evidence="2 3" key="1">
    <citation type="submission" date="2016-10" db="EMBL/GenBank/DDBJ databases">
        <authorList>
            <person name="de Groot N.N."/>
        </authorList>
    </citation>
    <scope>NUCLEOTIDE SEQUENCE [LARGE SCALE GENOMIC DNA]</scope>
    <source>
        <strain evidence="2 3">DSM 3217</strain>
    </source>
</reference>
<dbReference type="SUPFAM" id="SSF53474">
    <property type="entry name" value="alpha/beta-Hydrolases"/>
    <property type="match status" value="1"/>
</dbReference>
<dbReference type="PANTHER" id="PTHR11614">
    <property type="entry name" value="PHOSPHOLIPASE-RELATED"/>
    <property type="match status" value="1"/>
</dbReference>
<accession>A0A1G5ZZS5</accession>
<organism evidence="2 3">
    <name type="scientific">Eubacterium oxidoreducens</name>
    <dbReference type="NCBI Taxonomy" id="1732"/>
    <lineage>
        <taxon>Bacteria</taxon>
        <taxon>Bacillati</taxon>
        <taxon>Bacillota</taxon>
        <taxon>Clostridia</taxon>
        <taxon>Eubacteriales</taxon>
        <taxon>Eubacteriaceae</taxon>
        <taxon>Eubacterium</taxon>
    </lineage>
</organism>
<dbReference type="GO" id="GO:0016787">
    <property type="term" value="F:hydrolase activity"/>
    <property type="evidence" value="ECO:0007669"/>
    <property type="project" value="UniProtKB-KW"/>
</dbReference>
<evidence type="ECO:0000259" key="1">
    <source>
        <dbReference type="Pfam" id="PF12146"/>
    </source>
</evidence>
<name>A0A1G5ZZS5_EUBOX</name>
<protein>
    <submittedName>
        <fullName evidence="2">Lysophospholipase, alpha-beta hydrolase superfamily</fullName>
    </submittedName>
</protein>